<organism evidence="3 4">
    <name type="scientific">Tamaricihabitans halophyticus</name>
    <dbReference type="NCBI Taxonomy" id="1262583"/>
    <lineage>
        <taxon>Bacteria</taxon>
        <taxon>Bacillati</taxon>
        <taxon>Actinomycetota</taxon>
        <taxon>Actinomycetes</taxon>
        <taxon>Pseudonocardiales</taxon>
        <taxon>Pseudonocardiaceae</taxon>
        <taxon>Tamaricihabitans</taxon>
    </lineage>
</organism>
<feature type="chain" id="PRO_5039651158" evidence="2">
    <location>
        <begin position="31"/>
        <end position="336"/>
    </location>
</feature>
<dbReference type="Proteomes" id="UP000294911">
    <property type="component" value="Unassembled WGS sequence"/>
</dbReference>
<dbReference type="OrthoDB" id="9780943at2"/>
<dbReference type="InterPro" id="IPR042100">
    <property type="entry name" value="Bug_dom1"/>
</dbReference>
<dbReference type="Gene3D" id="3.40.190.10">
    <property type="entry name" value="Periplasmic binding protein-like II"/>
    <property type="match status" value="1"/>
</dbReference>
<dbReference type="PANTHER" id="PTHR42928">
    <property type="entry name" value="TRICARBOXYLATE-BINDING PROTEIN"/>
    <property type="match status" value="1"/>
</dbReference>
<evidence type="ECO:0000256" key="2">
    <source>
        <dbReference type="SAM" id="SignalP"/>
    </source>
</evidence>
<dbReference type="AlphaFoldDB" id="A0A4R2QYH9"/>
<evidence type="ECO:0000256" key="1">
    <source>
        <dbReference type="ARBA" id="ARBA00006987"/>
    </source>
</evidence>
<dbReference type="PIRSF" id="PIRSF017082">
    <property type="entry name" value="YflP"/>
    <property type="match status" value="1"/>
</dbReference>
<name>A0A4R2QYH9_9PSEU</name>
<comment type="caution">
    <text evidence="3">The sequence shown here is derived from an EMBL/GenBank/DDBJ whole genome shotgun (WGS) entry which is preliminary data.</text>
</comment>
<dbReference type="Pfam" id="PF03401">
    <property type="entry name" value="TctC"/>
    <property type="match status" value="1"/>
</dbReference>
<proteinExistence type="inferred from homology"/>
<comment type="similarity">
    <text evidence="1">Belongs to the UPF0065 (bug) family.</text>
</comment>
<dbReference type="EMBL" id="SLXQ01000003">
    <property type="protein sequence ID" value="TCP54259.1"/>
    <property type="molecule type" value="Genomic_DNA"/>
</dbReference>
<gene>
    <name evidence="3" type="ORF">EV191_103303</name>
</gene>
<dbReference type="Gene3D" id="3.40.190.150">
    <property type="entry name" value="Bordetella uptake gene, domain 1"/>
    <property type="match status" value="1"/>
</dbReference>
<evidence type="ECO:0000313" key="4">
    <source>
        <dbReference type="Proteomes" id="UP000294911"/>
    </source>
</evidence>
<evidence type="ECO:0000313" key="3">
    <source>
        <dbReference type="EMBL" id="TCP54259.1"/>
    </source>
</evidence>
<reference evidence="3 4" key="1">
    <citation type="submission" date="2019-03" db="EMBL/GenBank/DDBJ databases">
        <title>Genomic Encyclopedia of Type Strains, Phase IV (KMG-IV): sequencing the most valuable type-strain genomes for metagenomic binning, comparative biology and taxonomic classification.</title>
        <authorList>
            <person name="Goeker M."/>
        </authorList>
    </citation>
    <scope>NUCLEOTIDE SEQUENCE [LARGE SCALE GENOMIC DNA]</scope>
    <source>
        <strain evidence="3 4">DSM 45765</strain>
    </source>
</reference>
<dbReference type="PANTHER" id="PTHR42928:SF5">
    <property type="entry name" value="BLR1237 PROTEIN"/>
    <property type="match status" value="1"/>
</dbReference>
<sequence>MGMAQRRARFGRTGVLAIAALLTAPLAGCAANGAGDYPARNIQITVPYGPGGGTDTAARALAESLQDRLGSSVVIVNQEGGGGTVGTAKIAAAKPDGYQLGVAIDSNLTLQPSITPDIDYTYEDFALIGFSRVPFVLVAAPDAPYDNLAELIAAAKKQPGKIRVGTPGDGSSNDLAARAFGTESGADLAMAGFSGGGSDAVNAVLSGEVELASTTVPVAKGLVEGGKLKILGVLANEEAPGAPGAQTLEEADVSDQTILDSEVYLNIPKDVPDDVVATLEDAVREVTSDKEFTNRVSGLGYIVDYRDSAASANELAKRTKVYDKILEREPELTGGQ</sequence>
<keyword evidence="4" id="KW-1185">Reference proteome</keyword>
<keyword evidence="3" id="KW-0675">Receptor</keyword>
<dbReference type="CDD" id="cd07012">
    <property type="entry name" value="PBP2_Bug_TTT"/>
    <property type="match status" value="1"/>
</dbReference>
<dbReference type="SUPFAM" id="SSF53850">
    <property type="entry name" value="Periplasmic binding protein-like II"/>
    <property type="match status" value="1"/>
</dbReference>
<protein>
    <submittedName>
        <fullName evidence="3">Tripartite-type tricarboxylate transporter receptor subunit TctC</fullName>
    </submittedName>
</protein>
<keyword evidence="2" id="KW-0732">Signal</keyword>
<dbReference type="InterPro" id="IPR005064">
    <property type="entry name" value="BUG"/>
</dbReference>
<feature type="signal peptide" evidence="2">
    <location>
        <begin position="1"/>
        <end position="30"/>
    </location>
</feature>
<accession>A0A4R2QYH9</accession>
<dbReference type="RefSeq" id="WP_132877011.1">
    <property type="nucleotide sequence ID" value="NZ_SLXQ01000003.1"/>
</dbReference>